<feature type="region of interest" description="Disordered" evidence="3">
    <location>
        <begin position="51"/>
        <end position="77"/>
    </location>
</feature>
<evidence type="ECO:0000259" key="4">
    <source>
        <dbReference type="PROSITE" id="PS50888"/>
    </source>
</evidence>
<keyword evidence="1 2" id="KW-0238">DNA-binding</keyword>
<sequence length="433" mass="48449">MALAVDSEFDPFKQCFINVVVEFYGSAASPNSTTPSEDIWKKFDDMELEFFPTPPLSPSHPSSDGEDTGGGGGISAPLFADSDKLQRVLSEILEDEPVWMTQSLTFVGPDHKPTVPTTHRNVSPARINIGSHKSNFLIQDCMWSAIQAEERRRQMQAEKAAKNGRLTAHSSVAGGVSGDFSSSECVDPTSVFPYPLSDTRLDFSSTTPSDSEEEIDVVTVEKKCPPSSHNVPRTIIIKRHSKHSRKHGHGAQMFKVVKRCSSNKSILSKVPTSLKTTTGLKKLNKINLAKHVSLEDVKRVLENTLSSNNSTKHSKSLSKRTYNRNSSRGRSRGSSRHGSQDSSDSEDCDRRANHNVLERRRREDLRTSFFKLRDQVPELASQERAAKIVILKKATDYVHHLHADEESHTRTHNALKRRHHALLLRLRQLEEAK</sequence>
<dbReference type="EnsemblMetazoa" id="NM_214579">
    <property type="protein sequence ID" value="NP_999744"/>
    <property type="gene ID" value="LOC373385"/>
</dbReference>
<feature type="compositionally biased region" description="Basic residues" evidence="3">
    <location>
        <begin position="312"/>
        <end position="335"/>
    </location>
</feature>
<dbReference type="Proteomes" id="UP000007110">
    <property type="component" value="Unassembled WGS sequence"/>
</dbReference>
<dbReference type="InterPro" id="IPR036638">
    <property type="entry name" value="HLH_DNA-bd_sf"/>
</dbReference>
<feature type="region of interest" description="Disordered" evidence="3">
    <location>
        <begin position="305"/>
        <end position="352"/>
    </location>
</feature>
<dbReference type="GO" id="GO:0000981">
    <property type="term" value="F:DNA-binding transcription factor activity, RNA polymerase II-specific"/>
    <property type="evidence" value="ECO:0000318"/>
    <property type="project" value="GO_Central"/>
</dbReference>
<comment type="subcellular location">
    <subcellularLocation>
        <location evidence="2">Nucleus</location>
    </subcellularLocation>
</comment>
<evidence type="ECO:0000256" key="1">
    <source>
        <dbReference type="ARBA" id="ARBA00023125"/>
    </source>
</evidence>
<dbReference type="PIRSF" id="PIRSF001705">
    <property type="entry name" value="Myc_protein"/>
    <property type="match status" value="1"/>
</dbReference>
<dbReference type="Pfam" id="PF01056">
    <property type="entry name" value="Myc_N"/>
    <property type="match status" value="1"/>
</dbReference>
<dbReference type="PRINTS" id="PR00044">
    <property type="entry name" value="LEUZIPPRMYC"/>
</dbReference>
<dbReference type="EMBL" id="L37056">
    <property type="protein sequence ID" value="AAA50777.1"/>
    <property type="molecule type" value="mRNA"/>
</dbReference>
<dbReference type="FunFam" id="4.10.280.10:FF:000019">
    <property type="entry name" value="Myc proto-oncogene protein"/>
    <property type="match status" value="1"/>
</dbReference>
<dbReference type="SMART" id="SM00353">
    <property type="entry name" value="HLH"/>
    <property type="match status" value="1"/>
</dbReference>
<dbReference type="GO" id="GO:0046983">
    <property type="term" value="F:protein dimerization activity"/>
    <property type="evidence" value="ECO:0007669"/>
    <property type="project" value="InterPro"/>
</dbReference>
<dbReference type="SUPFAM" id="SSF47459">
    <property type="entry name" value="HLH, helix-loop-helix DNA-binding domain"/>
    <property type="match status" value="1"/>
</dbReference>
<name>Q26649_STRPU</name>
<evidence type="ECO:0000313" key="7">
    <source>
        <dbReference type="Proteomes" id="UP000007110"/>
    </source>
</evidence>
<dbReference type="HOGENOM" id="CLU_052560_0_0_1"/>
<comment type="subunit">
    <text evidence="2">Efficient DNA binding requires dimerization with another bHLH protein.</text>
</comment>
<reference evidence="5" key="1">
    <citation type="submission" date="1994-10" db="EMBL/GenBank/DDBJ databases">
        <title>Sequence of a sea urchin myc family gene.</title>
        <authorList>
            <person name="Espenshade P.J."/>
            <person name="Cole M.D."/>
        </authorList>
    </citation>
    <scope>NUCLEOTIDE SEQUENCE</scope>
</reference>
<organism evidence="5">
    <name type="scientific">Strongylocentrotus purpuratus</name>
    <name type="common">Purple sea urchin</name>
    <dbReference type="NCBI Taxonomy" id="7668"/>
    <lineage>
        <taxon>Eukaryota</taxon>
        <taxon>Metazoa</taxon>
        <taxon>Echinodermata</taxon>
        <taxon>Eleutherozoa</taxon>
        <taxon>Echinozoa</taxon>
        <taxon>Echinoidea</taxon>
        <taxon>Euechinoidea</taxon>
        <taxon>Echinacea</taxon>
        <taxon>Camarodonta</taxon>
        <taxon>Echinidea</taxon>
        <taxon>Strongylocentrotidae</taxon>
        <taxon>Strongylocentrotus</taxon>
    </lineage>
</organism>
<dbReference type="PROSITE" id="PS50888">
    <property type="entry name" value="BHLH"/>
    <property type="match status" value="1"/>
</dbReference>
<evidence type="ECO:0000313" key="6">
    <source>
        <dbReference type="EnsemblMetazoa" id="NP_999744"/>
    </source>
</evidence>
<dbReference type="GO" id="GO:0000978">
    <property type="term" value="F:RNA polymerase II cis-regulatory region sequence-specific DNA binding"/>
    <property type="evidence" value="ECO:0000318"/>
    <property type="project" value="GO_Central"/>
</dbReference>
<dbReference type="KEGG" id="spu:373385"/>
<dbReference type="InterPro" id="IPR011598">
    <property type="entry name" value="bHLH_dom"/>
</dbReference>
<evidence type="ECO:0000313" key="5">
    <source>
        <dbReference type="EMBL" id="AAA50777.1"/>
    </source>
</evidence>
<feature type="domain" description="BHLH" evidence="4">
    <location>
        <begin position="349"/>
        <end position="401"/>
    </location>
</feature>
<evidence type="ECO:0000256" key="3">
    <source>
        <dbReference type="SAM" id="MobiDB-lite"/>
    </source>
</evidence>
<proteinExistence type="evidence at transcript level"/>
<dbReference type="GO" id="GO:0005634">
    <property type="term" value="C:nucleus"/>
    <property type="evidence" value="ECO:0007669"/>
    <property type="project" value="UniProtKB-SubCell"/>
</dbReference>
<dbReference type="FunCoup" id="Q26649">
    <property type="interactions" value="923"/>
</dbReference>
<dbReference type="InterPro" id="IPR050433">
    <property type="entry name" value="Myc_transcription_factors"/>
</dbReference>
<dbReference type="InParanoid" id="Q26649"/>
<dbReference type="Pfam" id="PF00010">
    <property type="entry name" value="HLH"/>
    <property type="match status" value="1"/>
</dbReference>
<dbReference type="OrthoDB" id="5964374at2759"/>
<dbReference type="AlphaFoldDB" id="Q26649"/>
<dbReference type="GeneID" id="373385"/>
<keyword evidence="2" id="KW-0539">Nucleus</keyword>
<reference evidence="7" key="2">
    <citation type="submission" date="2015-02" db="EMBL/GenBank/DDBJ databases">
        <title>Genome sequencing for Strongylocentrotus purpuratus.</title>
        <authorList>
            <person name="Murali S."/>
            <person name="Liu Y."/>
            <person name="Vee V."/>
            <person name="English A."/>
            <person name="Wang M."/>
            <person name="Skinner E."/>
            <person name="Han Y."/>
            <person name="Muzny D.M."/>
            <person name="Worley K.C."/>
            <person name="Gibbs R.A."/>
        </authorList>
    </citation>
    <scope>NUCLEOTIDE SEQUENCE</scope>
</reference>
<dbReference type="GO" id="GO:0006357">
    <property type="term" value="P:regulation of transcription by RNA polymerase II"/>
    <property type="evidence" value="ECO:0000318"/>
    <property type="project" value="GO_Central"/>
</dbReference>
<evidence type="ECO:0000256" key="2">
    <source>
        <dbReference type="PIRNR" id="PIRNR001705"/>
    </source>
</evidence>
<accession>Q26649</accession>
<dbReference type="OMA" id="REPPNIT"/>
<dbReference type="Gene3D" id="4.10.280.10">
    <property type="entry name" value="Helix-loop-helix DNA-binding domain"/>
    <property type="match status" value="1"/>
</dbReference>
<reference evidence="6" key="3">
    <citation type="submission" date="2021-01" db="UniProtKB">
        <authorList>
            <consortium name="EnsemblMetazoa"/>
        </authorList>
    </citation>
    <scope>IDENTIFICATION</scope>
</reference>
<keyword evidence="7" id="KW-1185">Reference proteome</keyword>
<dbReference type="InterPro" id="IPR012682">
    <property type="entry name" value="Tscrpt_reg_Myc_N"/>
</dbReference>
<dbReference type="RefSeq" id="NP_999744.1">
    <property type="nucleotide sequence ID" value="NM_214579.2"/>
</dbReference>
<protein>
    <submittedName>
        <fullName evidence="5">Myc protein</fullName>
    </submittedName>
</protein>
<dbReference type="PANTHER" id="PTHR45851">
    <property type="entry name" value="MYC PROTO-ONCOGENE"/>
    <property type="match status" value="1"/>
</dbReference>
<dbReference type="InterPro" id="IPR002418">
    <property type="entry name" value="Tscrpt_reg_Myc"/>
</dbReference>